<dbReference type="RefSeq" id="WP_190887318.1">
    <property type="nucleotide sequence ID" value="NZ_JACWZY010000008.1"/>
</dbReference>
<dbReference type="SUPFAM" id="SSF53597">
    <property type="entry name" value="Dihydrofolate reductase-like"/>
    <property type="match status" value="1"/>
</dbReference>
<dbReference type="InterPro" id="IPR024072">
    <property type="entry name" value="DHFR-like_dom_sf"/>
</dbReference>
<sequence>MSKVIVELSMSLDGFIARPDGRTDEVHAWYSQGDTQVKMPNNELTFSTSPVSAEVIRETFRQLGANVTGRNTFDDAQAWGGQDPMGLPSFIVSHDVPEQWAGPDSPFIFVTDGVASAITQAKLAAGERAVGVAGADIAQQCLQLGLLDEIQIHLVPVLLGAGIRLFDHLGSGTIQLEQLRVVETKSVTHLWYRVIK</sequence>
<dbReference type="InterPro" id="IPR050765">
    <property type="entry name" value="Riboflavin_Biosynth_HTPR"/>
</dbReference>
<dbReference type="AlphaFoldDB" id="A0A926Y356"/>
<protein>
    <submittedName>
        <fullName evidence="2">Dihydrofolate reductase family protein</fullName>
    </submittedName>
</protein>
<gene>
    <name evidence="2" type="ORF">IC229_12515</name>
</gene>
<name>A0A926Y356_9BACT</name>
<keyword evidence="3" id="KW-1185">Reference proteome</keyword>
<evidence type="ECO:0000313" key="2">
    <source>
        <dbReference type="EMBL" id="MBD2701466.1"/>
    </source>
</evidence>
<dbReference type="EMBL" id="JACWZY010000008">
    <property type="protein sequence ID" value="MBD2701466.1"/>
    <property type="molecule type" value="Genomic_DNA"/>
</dbReference>
<feature type="domain" description="Bacterial bifunctional deaminase-reductase C-terminal" evidence="1">
    <location>
        <begin position="3"/>
        <end position="186"/>
    </location>
</feature>
<dbReference type="Gene3D" id="3.40.430.10">
    <property type="entry name" value="Dihydrofolate Reductase, subunit A"/>
    <property type="match status" value="1"/>
</dbReference>
<dbReference type="GO" id="GO:0008703">
    <property type="term" value="F:5-amino-6-(5-phosphoribosylamino)uracil reductase activity"/>
    <property type="evidence" value="ECO:0007669"/>
    <property type="project" value="InterPro"/>
</dbReference>
<proteinExistence type="predicted"/>
<organism evidence="2 3">
    <name type="scientific">Spirosoma profusum</name>
    <dbReference type="NCBI Taxonomy" id="2771354"/>
    <lineage>
        <taxon>Bacteria</taxon>
        <taxon>Pseudomonadati</taxon>
        <taxon>Bacteroidota</taxon>
        <taxon>Cytophagia</taxon>
        <taxon>Cytophagales</taxon>
        <taxon>Cytophagaceae</taxon>
        <taxon>Spirosoma</taxon>
    </lineage>
</organism>
<accession>A0A926Y356</accession>
<evidence type="ECO:0000259" key="1">
    <source>
        <dbReference type="Pfam" id="PF01872"/>
    </source>
</evidence>
<dbReference type="PANTHER" id="PTHR38011:SF12">
    <property type="entry name" value="BIFUNCTIONAL DEAMINASE-REDUCTASE DOMAIN PROTEIN"/>
    <property type="match status" value="1"/>
</dbReference>
<evidence type="ECO:0000313" key="3">
    <source>
        <dbReference type="Proteomes" id="UP000598820"/>
    </source>
</evidence>
<dbReference type="GO" id="GO:0009231">
    <property type="term" value="P:riboflavin biosynthetic process"/>
    <property type="evidence" value="ECO:0007669"/>
    <property type="project" value="InterPro"/>
</dbReference>
<reference evidence="2" key="1">
    <citation type="submission" date="2020-09" db="EMBL/GenBank/DDBJ databases">
        <authorList>
            <person name="Kim M.K."/>
        </authorList>
    </citation>
    <scope>NUCLEOTIDE SEQUENCE</scope>
    <source>
        <strain evidence="2">BT702</strain>
    </source>
</reference>
<dbReference type="PANTHER" id="PTHR38011">
    <property type="entry name" value="DIHYDROFOLATE REDUCTASE FAMILY PROTEIN (AFU_ORTHOLOGUE AFUA_8G06820)"/>
    <property type="match status" value="1"/>
</dbReference>
<dbReference type="Pfam" id="PF01872">
    <property type="entry name" value="RibD_C"/>
    <property type="match status" value="1"/>
</dbReference>
<dbReference type="Proteomes" id="UP000598820">
    <property type="component" value="Unassembled WGS sequence"/>
</dbReference>
<comment type="caution">
    <text evidence="2">The sequence shown here is derived from an EMBL/GenBank/DDBJ whole genome shotgun (WGS) entry which is preliminary data.</text>
</comment>
<dbReference type="InterPro" id="IPR002734">
    <property type="entry name" value="RibDG_C"/>
</dbReference>